<sequence length="517" mass="57683">MAPATFSDLPPEMVSNVFAFVRQKDDQGAICLVSRVWRDHMAPMMWEELETDLGAASARSMTTLLHPRSGILSHVRDLEINGTKEREDRLKLVIAAIPQDRVRSVWTEFDMGTLTLQLLLLSHRKIEDLCGFDRFATPGHSESSDLDSKEHYEWMGPSLLEVLSIHLSTANRLESVSHCCPKITTLSLRIHPVSASGGTGTSLSALFNHLKEAPLFPNLTVLRLWFLKIASPEGQTVCKSLNLSKVRTLELVECYPFIPLLESLSSFYTDNTGDLSEFSVAVPTPPYQAPESIQAVEKLLRACPQLESLQLDLSQHGFVAKDCILAHCQTLIKLWISTGVSSLDDHLSAEDMGSILGACNKLNELAMNMPSLGAGASLNAEFVNMLNVISQCPSILAFRVFNLPKLESWVQVPEEWMISTPHMTLYQALIQNIANQILRSTAKQGSNLKVLSFQPSHRQHKYDEEELVRDGNSHRWPEYHYCRAHVTDITGTTVVIANPSRNIELEFPAMAGFFGYI</sequence>
<dbReference type="InterPro" id="IPR032675">
    <property type="entry name" value="LRR_dom_sf"/>
</dbReference>
<dbReference type="OrthoDB" id="3689746at2759"/>
<evidence type="ECO:0008006" key="3">
    <source>
        <dbReference type="Google" id="ProtNLM"/>
    </source>
</evidence>
<name>A0A4Q4PZT6_9PLEO</name>
<dbReference type="EMBL" id="PEJP01000082">
    <property type="protein sequence ID" value="RYO29874.1"/>
    <property type="molecule type" value="Genomic_DNA"/>
</dbReference>
<reference evidence="2" key="1">
    <citation type="journal article" date="2019" name="bioRxiv">
        <title>Genomics, evolutionary history and diagnostics of the Alternaria alternata species group including apple and Asian pear pathotypes.</title>
        <authorList>
            <person name="Armitage A.D."/>
            <person name="Cockerton H.M."/>
            <person name="Sreenivasaprasad S."/>
            <person name="Woodhall J.W."/>
            <person name="Lane C.R."/>
            <person name="Harrison R.J."/>
            <person name="Clarkson J.P."/>
        </authorList>
    </citation>
    <scope>NUCLEOTIDE SEQUENCE [LARGE SCALE GENOMIC DNA]</scope>
    <source>
        <strain evidence="2">RGR 97.0016</strain>
    </source>
</reference>
<accession>A0A4Q4PZT6</accession>
<protein>
    <recommendedName>
        <fullName evidence="3">F-box domain-containing protein</fullName>
    </recommendedName>
</protein>
<evidence type="ECO:0000313" key="2">
    <source>
        <dbReference type="Proteomes" id="UP000293823"/>
    </source>
</evidence>
<gene>
    <name evidence="1" type="ORF">AA0113_g12011</name>
</gene>
<comment type="caution">
    <text evidence="1">The sequence shown here is derived from an EMBL/GenBank/DDBJ whole genome shotgun (WGS) entry which is preliminary data.</text>
</comment>
<proteinExistence type="predicted"/>
<dbReference type="Gene3D" id="3.80.10.10">
    <property type="entry name" value="Ribonuclease Inhibitor"/>
    <property type="match status" value="1"/>
</dbReference>
<keyword evidence="2" id="KW-1185">Reference proteome</keyword>
<dbReference type="Proteomes" id="UP000293823">
    <property type="component" value="Unassembled WGS sequence"/>
</dbReference>
<organism evidence="1 2">
    <name type="scientific">Alternaria arborescens</name>
    <dbReference type="NCBI Taxonomy" id="156630"/>
    <lineage>
        <taxon>Eukaryota</taxon>
        <taxon>Fungi</taxon>
        <taxon>Dikarya</taxon>
        <taxon>Ascomycota</taxon>
        <taxon>Pezizomycotina</taxon>
        <taxon>Dothideomycetes</taxon>
        <taxon>Pleosporomycetidae</taxon>
        <taxon>Pleosporales</taxon>
        <taxon>Pleosporineae</taxon>
        <taxon>Pleosporaceae</taxon>
        <taxon>Alternaria</taxon>
        <taxon>Alternaria sect. Alternaria</taxon>
    </lineage>
</organism>
<dbReference type="AlphaFoldDB" id="A0A4Q4PZT6"/>
<evidence type="ECO:0000313" key="1">
    <source>
        <dbReference type="EMBL" id="RYO29874.1"/>
    </source>
</evidence>
<dbReference type="SUPFAM" id="SSF52047">
    <property type="entry name" value="RNI-like"/>
    <property type="match status" value="1"/>
</dbReference>